<sequence>MARLTRDNLRHWALCASIATHLDDLRALHCPTDLVCGTRSNDVAHAIVRHLHGALPDSTCHEIDGASHFMVTTHPEACLEILREPR</sequence>
<proteinExistence type="predicted"/>
<dbReference type="AlphaFoldDB" id="A0A6C1B631"/>
<dbReference type="SUPFAM" id="SSF53474">
    <property type="entry name" value="alpha/beta-Hydrolases"/>
    <property type="match status" value="1"/>
</dbReference>
<keyword evidence="2" id="KW-1185">Reference proteome</keyword>
<keyword evidence="1" id="KW-0378">Hydrolase</keyword>
<dbReference type="InterPro" id="IPR029058">
    <property type="entry name" value="AB_hydrolase_fold"/>
</dbReference>
<organism evidence="1 2">
    <name type="scientific">Nitrogeniibacter mangrovi</name>
    <dbReference type="NCBI Taxonomy" id="2016596"/>
    <lineage>
        <taxon>Bacteria</taxon>
        <taxon>Pseudomonadati</taxon>
        <taxon>Pseudomonadota</taxon>
        <taxon>Betaproteobacteria</taxon>
        <taxon>Rhodocyclales</taxon>
        <taxon>Zoogloeaceae</taxon>
        <taxon>Nitrogeniibacter</taxon>
    </lineage>
</organism>
<accession>A0A6C1B631</accession>
<name>A0A6C1B631_9RHOO</name>
<evidence type="ECO:0000313" key="2">
    <source>
        <dbReference type="Proteomes" id="UP000501991"/>
    </source>
</evidence>
<evidence type="ECO:0000313" key="1">
    <source>
        <dbReference type="EMBL" id="QID19172.1"/>
    </source>
</evidence>
<dbReference type="GO" id="GO:0016787">
    <property type="term" value="F:hydrolase activity"/>
    <property type="evidence" value="ECO:0007669"/>
    <property type="project" value="UniProtKB-KW"/>
</dbReference>
<dbReference type="Gene3D" id="3.40.50.1820">
    <property type="entry name" value="alpha/beta hydrolase"/>
    <property type="match status" value="1"/>
</dbReference>
<dbReference type="RefSeq" id="WP_173767520.1">
    <property type="nucleotide sequence ID" value="NZ_CP048836.1"/>
</dbReference>
<gene>
    <name evidence="1" type="ORF">G3580_17045</name>
</gene>
<dbReference type="EMBL" id="CP048836">
    <property type="protein sequence ID" value="QID19172.1"/>
    <property type="molecule type" value="Genomic_DNA"/>
</dbReference>
<protein>
    <submittedName>
        <fullName evidence="1">Alpha/beta hydrolase</fullName>
    </submittedName>
</protein>
<reference evidence="1 2" key="1">
    <citation type="submission" date="2020-02" db="EMBL/GenBank/DDBJ databases">
        <title>Nitrogenibacter mangrovi gen. nov., sp. nov. isolated from mangrove sediment, a denitrifying betaproteobacterium.</title>
        <authorList>
            <person name="Liao H."/>
            <person name="Tian Y."/>
        </authorList>
    </citation>
    <scope>NUCLEOTIDE SEQUENCE [LARGE SCALE GENOMIC DNA]</scope>
    <source>
        <strain evidence="1 2">M9-3-2</strain>
    </source>
</reference>
<dbReference type="KEGG" id="azq:G3580_17045"/>
<dbReference type="Proteomes" id="UP000501991">
    <property type="component" value="Chromosome"/>
</dbReference>